<evidence type="ECO:0000256" key="1">
    <source>
        <dbReference type="SAM" id="MobiDB-lite"/>
    </source>
</evidence>
<dbReference type="InterPro" id="IPR025332">
    <property type="entry name" value="DUF4238"/>
</dbReference>
<feature type="compositionally biased region" description="Polar residues" evidence="1">
    <location>
        <begin position="559"/>
        <end position="573"/>
    </location>
</feature>
<dbReference type="OrthoDB" id="5340163at2759"/>
<dbReference type="Pfam" id="PF14022">
    <property type="entry name" value="DUF4238"/>
    <property type="match status" value="1"/>
</dbReference>
<dbReference type="AlphaFoldDB" id="A0A9P5X7Y0"/>
<name>A0A9P5X7Y0_9AGAR</name>
<evidence type="ECO:0000313" key="2">
    <source>
        <dbReference type="EMBL" id="KAF9444436.1"/>
    </source>
</evidence>
<feature type="compositionally biased region" description="Basic and acidic residues" evidence="1">
    <location>
        <begin position="468"/>
        <end position="478"/>
    </location>
</feature>
<evidence type="ECO:0000313" key="3">
    <source>
        <dbReference type="Proteomes" id="UP000807342"/>
    </source>
</evidence>
<comment type="caution">
    <text evidence="2">The sequence shown here is derived from an EMBL/GenBank/DDBJ whole genome shotgun (WGS) entry which is preliminary data.</text>
</comment>
<dbReference type="EMBL" id="MU151376">
    <property type="protein sequence ID" value="KAF9444436.1"/>
    <property type="molecule type" value="Genomic_DNA"/>
</dbReference>
<reference evidence="2" key="1">
    <citation type="submission" date="2020-11" db="EMBL/GenBank/DDBJ databases">
        <authorList>
            <consortium name="DOE Joint Genome Institute"/>
            <person name="Ahrendt S."/>
            <person name="Riley R."/>
            <person name="Andreopoulos W."/>
            <person name="Labutti K."/>
            <person name="Pangilinan J."/>
            <person name="Ruiz-Duenas F.J."/>
            <person name="Barrasa J.M."/>
            <person name="Sanchez-Garcia M."/>
            <person name="Camarero S."/>
            <person name="Miyauchi S."/>
            <person name="Serrano A."/>
            <person name="Linde D."/>
            <person name="Babiker R."/>
            <person name="Drula E."/>
            <person name="Ayuso-Fernandez I."/>
            <person name="Pacheco R."/>
            <person name="Padilla G."/>
            <person name="Ferreira P."/>
            <person name="Barriuso J."/>
            <person name="Kellner H."/>
            <person name="Castanera R."/>
            <person name="Alfaro M."/>
            <person name="Ramirez L."/>
            <person name="Pisabarro A.G."/>
            <person name="Kuo A."/>
            <person name="Tritt A."/>
            <person name="Lipzen A."/>
            <person name="He G."/>
            <person name="Yan M."/>
            <person name="Ng V."/>
            <person name="Cullen D."/>
            <person name="Martin F."/>
            <person name="Rosso M.-N."/>
            <person name="Henrissat B."/>
            <person name="Hibbett D."/>
            <person name="Martinez A.T."/>
            <person name="Grigoriev I.V."/>
        </authorList>
    </citation>
    <scope>NUCLEOTIDE SEQUENCE</scope>
    <source>
        <strain evidence="2">MF-IS2</strain>
    </source>
</reference>
<protein>
    <submittedName>
        <fullName evidence="2">Uncharacterized protein</fullName>
    </submittedName>
</protein>
<gene>
    <name evidence="2" type="ORF">P691DRAFT_778255</name>
</gene>
<feature type="compositionally biased region" description="Polar residues" evidence="1">
    <location>
        <begin position="529"/>
        <end position="545"/>
    </location>
</feature>
<feature type="compositionally biased region" description="Low complexity" evidence="1">
    <location>
        <begin position="419"/>
        <end position="438"/>
    </location>
</feature>
<proteinExistence type="predicted"/>
<feature type="region of interest" description="Disordered" evidence="1">
    <location>
        <begin position="525"/>
        <end position="586"/>
    </location>
</feature>
<keyword evidence="3" id="KW-1185">Reference proteome</keyword>
<sequence length="866" mass="98407">MKPLNQYQHYIPRFILRAFQESDPPAFPSLPASNKKKKRVVQKQRLTEAIHRYDLSTEEYDPSSLVSRSYGFANLYRDTNNDANMNHIEDKFGKLESDAARILKYVKDNIDNRRQNVDLLRKDLYTLRKFLFLLHLRTKKRSTTYFQEDHPDNVRLRGWIQKQKTLHDLPSDMHLWLNGLDYYLETPVDQILEDAKQDAKTVSEMFSMAFNPDHCMNPDTDLKRYHAQAYEGFHNWYYLSICKAAPSSEFVLGDNSFGLWEGTVGGEGGQVHRIYVISPQVAIILRLNMTKDHMFSMMMVNSILNDVAFSPPVTRYIAPMYMGHFVPSFSPNDSFTLKVHQLTKSQTYKVNEIVLENLHEDGTLTFASEDIMLTTLAEYDSPNGSFAKPRRAALRKLKDSLSQRIHSRGRPNPTPPNPSGSGAYPPAPTTPGAMGVMPAPGPFDINFGVSVNQTDDTEYLGTGSATRTQDHLQPHDNMDSGGPDAMEGRMPVSSGVARRVQVIDAVNIDEDTSLVAAASPQSIGAFYSPESTPQHVSEASESAQQEPFPPTTRHDTPRETPQQARGETTSFDSSAPPDTRTLLPETSADRDFLRILTEALDEDDEGESIGLRCLKVWKAATTKEEINHPFALKIRCRLAESIKRCTDHPLGPWFPRYTTNKKSLHLALSPKEYTYLFSLAVPVIGVDYGLRVSDPGAEPEETRILIGAVFCGFLEWYSSQFCLWFTFQCIIHPMTSFPPYTYVYPPIIGKLADNMRFTSMARASLYHFLQFVWCAWRLTHNPNQVITLVLTCTSTFYRARDFVLVLLAFQFCDWSFKHEYQPELAALVAFVTLAKGVREFARWKQESQLSSLMRLAGEPRPEDRRA</sequence>
<feature type="region of interest" description="Disordered" evidence="1">
    <location>
        <begin position="398"/>
        <end position="439"/>
    </location>
</feature>
<accession>A0A9P5X7Y0</accession>
<feature type="region of interest" description="Disordered" evidence="1">
    <location>
        <begin position="462"/>
        <end position="482"/>
    </location>
</feature>
<organism evidence="2 3">
    <name type="scientific">Macrolepiota fuliginosa MF-IS2</name>
    <dbReference type="NCBI Taxonomy" id="1400762"/>
    <lineage>
        <taxon>Eukaryota</taxon>
        <taxon>Fungi</taxon>
        <taxon>Dikarya</taxon>
        <taxon>Basidiomycota</taxon>
        <taxon>Agaricomycotina</taxon>
        <taxon>Agaricomycetes</taxon>
        <taxon>Agaricomycetidae</taxon>
        <taxon>Agaricales</taxon>
        <taxon>Agaricineae</taxon>
        <taxon>Agaricaceae</taxon>
        <taxon>Macrolepiota</taxon>
    </lineage>
</organism>
<dbReference type="Proteomes" id="UP000807342">
    <property type="component" value="Unassembled WGS sequence"/>
</dbReference>